<reference evidence="1 2" key="1">
    <citation type="journal article" date="2017" name="Viruses">
        <title>Differential Effect of Newly Isolated Phages Belonging to PB1-Like, phiKZ-Like and LUZ24-Like Viruses against Multi-Drug Resistant Pseudomonas aeruginosa under Varying Growth Conditions.</title>
        <authorList>
            <person name="Latz S."/>
            <person name="Kruttgen A."/>
            <person name="Hafner H."/>
            <person name="Buhl E.M."/>
            <person name="Ritter K."/>
            <person name="Horz H.P."/>
        </authorList>
    </citation>
    <scope>NUCLEOTIDE SEQUENCE [LARGE SCALE GENOMIC DNA]</scope>
</reference>
<organism evidence="1 2">
    <name type="scientific">Pseudomonas phage SL2</name>
    <dbReference type="NCBI Taxonomy" id="2041345"/>
    <lineage>
        <taxon>Viruses</taxon>
        <taxon>Duplodnaviria</taxon>
        <taxon>Heunggongvirae</taxon>
        <taxon>Uroviricota</taxon>
        <taxon>Caudoviricetes</taxon>
        <taxon>Chimalliviridae</taxon>
        <taxon>Phikzvirus</taxon>
        <taxon>Phikzvirus SL2</taxon>
    </lineage>
</organism>
<evidence type="ECO:0000313" key="2">
    <source>
        <dbReference type="Proteomes" id="UP000242032"/>
    </source>
</evidence>
<keyword evidence="2" id="KW-1185">Reference proteome</keyword>
<dbReference type="Proteomes" id="UP000242032">
    <property type="component" value="Segment"/>
</dbReference>
<proteinExistence type="predicted"/>
<evidence type="ECO:0000313" key="1">
    <source>
        <dbReference type="EMBL" id="ATN94922.1"/>
    </source>
</evidence>
<sequence>MGLAYAGYSVKATVTDREGVVHVYDGFASPGEGDKVYPGTRGEGDKRLAAHRALEEFMDSPVFAELTADMYDTFDVRFNSLVHTKMPG</sequence>
<dbReference type="EMBL" id="MF805716">
    <property type="protein sequence ID" value="ATN94922.1"/>
    <property type="molecule type" value="Genomic_DNA"/>
</dbReference>
<name>A0A2D1GRF9_9CAUD</name>
<gene>
    <name evidence="1" type="ORF">SL2_345</name>
</gene>
<accession>A0A2D1GRF9</accession>
<protein>
    <submittedName>
        <fullName evidence="1">Uncharacterized protein</fullName>
    </submittedName>
</protein>